<accession>A0A5B1BVW9</accession>
<reference evidence="1 2" key="1">
    <citation type="submission" date="2019-09" db="EMBL/GenBank/DDBJ databases">
        <title>Report of infection by Mycobacterium simiae a patient suffering from pulmonary tuberculosis.</title>
        <authorList>
            <person name="Mohanty P.S."/>
            <person name="Bansal A.K."/>
            <person name="Singh H."/>
            <person name="Sharma S."/>
            <person name="Patil S.A."/>
            <person name="Upadhaya P."/>
            <person name="Singh P.K."/>
            <person name="Kumar D."/>
            <person name="Kumar S."/>
            <person name="Singh R.K."/>
            <person name="Chaudhary B."/>
        </authorList>
    </citation>
    <scope>NUCLEOTIDE SEQUENCE [LARGE SCALE GENOMIC DNA]</scope>
    <source>
        <strain evidence="1 2">JAL-560-SIM</strain>
    </source>
</reference>
<organism evidence="1 2">
    <name type="scientific">Mycobacterium simiae</name>
    <name type="common">Mycobacterium habana</name>
    <dbReference type="NCBI Taxonomy" id="1784"/>
    <lineage>
        <taxon>Bacteria</taxon>
        <taxon>Bacillati</taxon>
        <taxon>Actinomycetota</taxon>
        <taxon>Actinomycetes</taxon>
        <taxon>Mycobacteriales</taxon>
        <taxon>Mycobacteriaceae</taxon>
        <taxon>Mycobacterium</taxon>
        <taxon>Mycobacterium simiae complex</taxon>
    </lineage>
</organism>
<name>A0A5B1BVW9_MYCSI</name>
<evidence type="ECO:0000313" key="2">
    <source>
        <dbReference type="Proteomes" id="UP000324701"/>
    </source>
</evidence>
<proteinExistence type="predicted"/>
<dbReference type="RefSeq" id="WP_149652837.1">
    <property type="nucleotide sequence ID" value="NZ_VTZN01000016.1"/>
</dbReference>
<protein>
    <submittedName>
        <fullName evidence="1">Uncharacterized protein</fullName>
    </submittedName>
</protein>
<sequence>MKIWIQIRDRDEDAEFPDGVTYEVLDGGVLKVVSGKDIHLYSPSYWQEVTIDTRAAAERDDHVEPVDDDLKWQ</sequence>
<dbReference type="EMBL" id="VTZN01000016">
    <property type="protein sequence ID" value="KAA1251374.1"/>
    <property type="molecule type" value="Genomic_DNA"/>
</dbReference>
<dbReference type="OrthoDB" id="4737695at2"/>
<evidence type="ECO:0000313" key="1">
    <source>
        <dbReference type="EMBL" id="KAA1251374.1"/>
    </source>
</evidence>
<gene>
    <name evidence="1" type="ORF">F0Q45_04765</name>
</gene>
<comment type="caution">
    <text evidence="1">The sequence shown here is derived from an EMBL/GenBank/DDBJ whole genome shotgun (WGS) entry which is preliminary data.</text>
</comment>
<keyword evidence="2" id="KW-1185">Reference proteome</keyword>
<dbReference type="Proteomes" id="UP000324701">
    <property type="component" value="Unassembled WGS sequence"/>
</dbReference>
<dbReference type="AlphaFoldDB" id="A0A5B1BVW9"/>